<feature type="region of interest" description="Disordered" evidence="1">
    <location>
        <begin position="1"/>
        <end position="41"/>
    </location>
</feature>
<dbReference type="EMBL" id="PXOF01000127">
    <property type="protein sequence ID" value="RGP63611.1"/>
    <property type="molecule type" value="Genomic_DNA"/>
</dbReference>
<sequence length="101" mass="10983">MENDIPTIQAPDGRSSRRDRLMGKLFGGKDRKGEEARSAANVESFLHSSSDNLTIINPPPPPPPSSLPKLAKLDTTSISRYPQALAVRGREKSQSLQCRAA</sequence>
<gene>
    <name evidence="2" type="ORF">FSPOR_8535</name>
</gene>
<evidence type="ECO:0000313" key="2">
    <source>
        <dbReference type="EMBL" id="RGP63611.1"/>
    </source>
</evidence>
<proteinExistence type="predicted"/>
<evidence type="ECO:0000256" key="1">
    <source>
        <dbReference type="SAM" id="MobiDB-lite"/>
    </source>
</evidence>
<dbReference type="Proteomes" id="UP000266152">
    <property type="component" value="Unassembled WGS sequence"/>
</dbReference>
<organism evidence="2 3">
    <name type="scientific">Fusarium sporotrichioides</name>
    <dbReference type="NCBI Taxonomy" id="5514"/>
    <lineage>
        <taxon>Eukaryota</taxon>
        <taxon>Fungi</taxon>
        <taxon>Dikarya</taxon>
        <taxon>Ascomycota</taxon>
        <taxon>Pezizomycotina</taxon>
        <taxon>Sordariomycetes</taxon>
        <taxon>Hypocreomycetidae</taxon>
        <taxon>Hypocreales</taxon>
        <taxon>Nectriaceae</taxon>
        <taxon>Fusarium</taxon>
    </lineage>
</organism>
<keyword evidence="3" id="KW-1185">Reference proteome</keyword>
<protein>
    <submittedName>
        <fullName evidence="2">Uncharacterized protein</fullName>
    </submittedName>
</protein>
<accession>A0A395RU23</accession>
<comment type="caution">
    <text evidence="2">The sequence shown here is derived from an EMBL/GenBank/DDBJ whole genome shotgun (WGS) entry which is preliminary data.</text>
</comment>
<reference evidence="2 3" key="1">
    <citation type="journal article" date="2018" name="PLoS Pathog.">
        <title>Evolution of structural diversity of trichothecenes, a family of toxins produced by plant pathogenic and entomopathogenic fungi.</title>
        <authorList>
            <person name="Proctor R.H."/>
            <person name="McCormick S.P."/>
            <person name="Kim H.S."/>
            <person name="Cardoza R.E."/>
            <person name="Stanley A.M."/>
            <person name="Lindo L."/>
            <person name="Kelly A."/>
            <person name="Brown D.W."/>
            <person name="Lee T."/>
            <person name="Vaughan M.M."/>
            <person name="Alexander N.J."/>
            <person name="Busman M."/>
            <person name="Gutierrez S."/>
        </authorList>
    </citation>
    <scope>NUCLEOTIDE SEQUENCE [LARGE SCALE GENOMIC DNA]</scope>
    <source>
        <strain evidence="2 3">NRRL 3299</strain>
    </source>
</reference>
<feature type="compositionally biased region" description="Basic and acidic residues" evidence="1">
    <location>
        <begin position="14"/>
        <end position="37"/>
    </location>
</feature>
<dbReference type="STRING" id="5514.A0A395RU23"/>
<name>A0A395RU23_FUSSP</name>
<dbReference type="AlphaFoldDB" id="A0A395RU23"/>
<evidence type="ECO:0000313" key="3">
    <source>
        <dbReference type="Proteomes" id="UP000266152"/>
    </source>
</evidence>